<dbReference type="AlphaFoldDB" id="A0A2S8GJ45"/>
<dbReference type="EMBL" id="PUHZ01000019">
    <property type="protein sequence ID" value="PQO44469.1"/>
    <property type="molecule type" value="Genomic_DNA"/>
</dbReference>
<keyword evidence="1" id="KW-0472">Membrane</keyword>
<accession>A0A2S8GJ45</accession>
<proteinExistence type="predicted"/>
<organism evidence="2 3">
    <name type="scientific">Blastopirellula marina</name>
    <dbReference type="NCBI Taxonomy" id="124"/>
    <lineage>
        <taxon>Bacteria</taxon>
        <taxon>Pseudomonadati</taxon>
        <taxon>Planctomycetota</taxon>
        <taxon>Planctomycetia</taxon>
        <taxon>Pirellulales</taxon>
        <taxon>Pirellulaceae</taxon>
        <taxon>Blastopirellula</taxon>
    </lineage>
</organism>
<protein>
    <submittedName>
        <fullName evidence="2">Uncharacterized protein</fullName>
    </submittedName>
</protein>
<keyword evidence="1" id="KW-0812">Transmembrane</keyword>
<keyword evidence="1" id="KW-1133">Transmembrane helix</keyword>
<name>A0A2S8GJ45_9BACT</name>
<gene>
    <name evidence="2" type="ORF">C5Y93_18840</name>
</gene>
<feature type="transmembrane region" description="Helical" evidence="1">
    <location>
        <begin position="50"/>
        <end position="70"/>
    </location>
</feature>
<reference evidence="2 3" key="1">
    <citation type="submission" date="2018-02" db="EMBL/GenBank/DDBJ databases">
        <title>Comparative genomes isolates from brazilian mangrove.</title>
        <authorList>
            <person name="Araujo J.E."/>
            <person name="Taketani R.G."/>
            <person name="Silva M.C.P."/>
            <person name="Loureco M.V."/>
            <person name="Andreote F.D."/>
        </authorList>
    </citation>
    <scope>NUCLEOTIDE SEQUENCE [LARGE SCALE GENOMIC DNA]</scope>
    <source>
        <strain evidence="2 3">Nap-Phe MGV</strain>
    </source>
</reference>
<dbReference type="Proteomes" id="UP000237819">
    <property type="component" value="Unassembled WGS sequence"/>
</dbReference>
<sequence>MGSQRRIDNDSEREINGICDAVKVFPKTRPIPESTAVGLQAKVWTAFRKALVSATGAFLFSTSLFLLRGLQVQTKAAGKFPLL</sequence>
<evidence type="ECO:0000313" key="2">
    <source>
        <dbReference type="EMBL" id="PQO44469.1"/>
    </source>
</evidence>
<evidence type="ECO:0000313" key="3">
    <source>
        <dbReference type="Proteomes" id="UP000237819"/>
    </source>
</evidence>
<comment type="caution">
    <text evidence="2">The sequence shown here is derived from an EMBL/GenBank/DDBJ whole genome shotgun (WGS) entry which is preliminary data.</text>
</comment>
<evidence type="ECO:0000256" key="1">
    <source>
        <dbReference type="SAM" id="Phobius"/>
    </source>
</evidence>